<feature type="domain" description="EamA" evidence="6">
    <location>
        <begin position="157"/>
        <end position="292"/>
    </location>
</feature>
<evidence type="ECO:0000259" key="6">
    <source>
        <dbReference type="Pfam" id="PF00892"/>
    </source>
</evidence>
<feature type="transmembrane region" description="Helical" evidence="5">
    <location>
        <begin position="12"/>
        <end position="32"/>
    </location>
</feature>
<keyword evidence="3 5" id="KW-1133">Transmembrane helix</keyword>
<evidence type="ECO:0000313" key="9">
    <source>
        <dbReference type="EMBL" id="CAB4889167.1"/>
    </source>
</evidence>
<dbReference type="GO" id="GO:0016020">
    <property type="term" value="C:membrane"/>
    <property type="evidence" value="ECO:0007669"/>
    <property type="project" value="UniProtKB-SubCell"/>
</dbReference>
<name>A0A6J7F0H5_9ZZZZ</name>
<dbReference type="EMBL" id="CAEZYR010000011">
    <property type="protein sequence ID" value="CAB4731329.1"/>
    <property type="molecule type" value="Genomic_DNA"/>
</dbReference>
<feature type="transmembrane region" description="Helical" evidence="5">
    <location>
        <begin position="275"/>
        <end position="294"/>
    </location>
</feature>
<organism evidence="9">
    <name type="scientific">freshwater metagenome</name>
    <dbReference type="NCBI Taxonomy" id="449393"/>
    <lineage>
        <taxon>unclassified sequences</taxon>
        <taxon>metagenomes</taxon>
        <taxon>ecological metagenomes</taxon>
    </lineage>
</organism>
<evidence type="ECO:0000313" key="8">
    <source>
        <dbReference type="EMBL" id="CAB4834158.1"/>
    </source>
</evidence>
<feature type="transmembrane region" description="Helical" evidence="5">
    <location>
        <begin position="187"/>
        <end position="208"/>
    </location>
</feature>
<dbReference type="Pfam" id="PF00892">
    <property type="entry name" value="EamA"/>
    <property type="match status" value="2"/>
</dbReference>
<feature type="transmembrane region" description="Helical" evidence="5">
    <location>
        <begin position="220"/>
        <end position="240"/>
    </location>
</feature>
<dbReference type="EMBL" id="CAFBOS010000120">
    <property type="protein sequence ID" value="CAB5004395.1"/>
    <property type="molecule type" value="Genomic_DNA"/>
</dbReference>
<keyword evidence="2 5" id="KW-0812">Transmembrane</keyword>
<dbReference type="PANTHER" id="PTHR32322:SF2">
    <property type="entry name" value="EAMA DOMAIN-CONTAINING PROTEIN"/>
    <property type="match status" value="1"/>
</dbReference>
<gene>
    <name evidence="7" type="ORF">UFOPK2754_00500</name>
    <name evidence="8" type="ORF">UFOPK3139_01996</name>
    <name evidence="9" type="ORF">UFOPK3543_00101</name>
    <name evidence="10" type="ORF">UFOPK3967_01853</name>
</gene>
<feature type="transmembrane region" description="Helical" evidence="5">
    <location>
        <begin position="44"/>
        <end position="64"/>
    </location>
</feature>
<evidence type="ECO:0000256" key="3">
    <source>
        <dbReference type="ARBA" id="ARBA00022989"/>
    </source>
</evidence>
<evidence type="ECO:0000256" key="1">
    <source>
        <dbReference type="ARBA" id="ARBA00004141"/>
    </source>
</evidence>
<dbReference type="InterPro" id="IPR000620">
    <property type="entry name" value="EamA_dom"/>
</dbReference>
<feature type="domain" description="EamA" evidence="6">
    <location>
        <begin position="18"/>
        <end position="145"/>
    </location>
</feature>
<feature type="transmembrane region" description="Helical" evidence="5">
    <location>
        <begin position="247"/>
        <end position="269"/>
    </location>
</feature>
<feature type="transmembrane region" description="Helical" evidence="5">
    <location>
        <begin position="127"/>
        <end position="145"/>
    </location>
</feature>
<keyword evidence="4 5" id="KW-0472">Membrane</keyword>
<dbReference type="PANTHER" id="PTHR32322">
    <property type="entry name" value="INNER MEMBRANE TRANSPORTER"/>
    <property type="match status" value="1"/>
</dbReference>
<evidence type="ECO:0000256" key="2">
    <source>
        <dbReference type="ARBA" id="ARBA00022692"/>
    </source>
</evidence>
<evidence type="ECO:0000313" key="7">
    <source>
        <dbReference type="EMBL" id="CAB4731329.1"/>
    </source>
</evidence>
<evidence type="ECO:0000313" key="10">
    <source>
        <dbReference type="EMBL" id="CAB5004395.1"/>
    </source>
</evidence>
<accession>A0A6J7F0H5</accession>
<feature type="transmembrane region" description="Helical" evidence="5">
    <location>
        <begin position="100"/>
        <end position="120"/>
    </location>
</feature>
<dbReference type="EMBL" id="CAFBMH010000002">
    <property type="protein sequence ID" value="CAB4889167.1"/>
    <property type="molecule type" value="Genomic_DNA"/>
</dbReference>
<dbReference type="InterPro" id="IPR050638">
    <property type="entry name" value="AA-Vitamin_Transporters"/>
</dbReference>
<evidence type="ECO:0000256" key="5">
    <source>
        <dbReference type="SAM" id="Phobius"/>
    </source>
</evidence>
<proteinExistence type="predicted"/>
<dbReference type="AlphaFoldDB" id="A0A6J7F0H5"/>
<dbReference type="InterPro" id="IPR037185">
    <property type="entry name" value="EmrE-like"/>
</dbReference>
<feature type="transmembrane region" description="Helical" evidence="5">
    <location>
        <begin position="157"/>
        <end position="175"/>
    </location>
</feature>
<reference evidence="9" key="1">
    <citation type="submission" date="2020-05" db="EMBL/GenBank/DDBJ databases">
        <authorList>
            <person name="Chiriac C."/>
            <person name="Salcher M."/>
            <person name="Ghai R."/>
            <person name="Kavagutti S V."/>
        </authorList>
    </citation>
    <scope>NUCLEOTIDE SEQUENCE</scope>
</reference>
<dbReference type="EMBL" id="CAFABA010000089">
    <property type="protein sequence ID" value="CAB4834158.1"/>
    <property type="molecule type" value="Genomic_DNA"/>
</dbReference>
<sequence length="300" mass="30939">MSVLAHDTGASASTRAAGVGAAVAATLFWASAAVLGKSIDAPTFVMLAWRQLIAVAALLVFARVRGHRFAPADIRASAPATVLFAVHVIVFFTSLQLTSVAVVVLIYALAPMLIMPLAAWQFGERPLPIVWLLALASLGGVALVVGNGNDYGSNPTLGVLVSIGNVVAWVAFTFASKRARTRSVPTLTWLAAANIGALVITFSCALISGESLVDIHGADWVRIAALALVPGLLGHALMIWSYRTIDVSLASVIAIGEPVLGTGAAAIFLGESLQSLQILGIGVVCSSVALVVVASTRRPV</sequence>
<evidence type="ECO:0000256" key="4">
    <source>
        <dbReference type="ARBA" id="ARBA00023136"/>
    </source>
</evidence>
<protein>
    <submittedName>
        <fullName evidence="9">Unannotated protein</fullName>
    </submittedName>
</protein>
<dbReference type="SUPFAM" id="SSF103481">
    <property type="entry name" value="Multidrug resistance efflux transporter EmrE"/>
    <property type="match status" value="2"/>
</dbReference>
<feature type="transmembrane region" description="Helical" evidence="5">
    <location>
        <begin position="76"/>
        <end position="94"/>
    </location>
</feature>
<comment type="subcellular location">
    <subcellularLocation>
        <location evidence="1">Membrane</location>
        <topology evidence="1">Multi-pass membrane protein</topology>
    </subcellularLocation>
</comment>